<keyword evidence="2" id="KW-1185">Reference proteome</keyword>
<sequence>MKATPLDERLKKSLEEEVKLKLKPGEFEVDCDVLEGKAGEKLLHWAEVKGVDLAILGRKIPSQGSGVAARRYLRKSPSSVLFVPHQKRQRIARIALATDFSPTSTYALRKVLDWAEKLPGQVKVSLIHVIRCAFWRKGSVGKST</sequence>
<reference evidence="1 2" key="1">
    <citation type="journal article" date="2018" name="ACS Chem. Biol.">
        <title>Ketoreductase domain dysfunction expands chemodiversity: malyngamide biosynthesis in the cyanobacterium Okeania hirsuta.</title>
        <authorList>
            <person name="Moss N.A."/>
            <person name="Leao T."/>
            <person name="Rankin M."/>
            <person name="McCullough T.M."/>
            <person name="Qu P."/>
            <person name="Korobeynikov A."/>
            <person name="Smith J.L."/>
            <person name="Gerwick L."/>
            <person name="Gerwick W.H."/>
        </authorList>
    </citation>
    <scope>NUCLEOTIDE SEQUENCE [LARGE SCALE GENOMIC DNA]</scope>
    <source>
        <strain evidence="1 2">PAB10Feb10-1</strain>
    </source>
</reference>
<dbReference type="RefSeq" id="WP_124155805.1">
    <property type="nucleotide sequence ID" value="NZ_CAWOLW010000414.1"/>
</dbReference>
<organism evidence="1 2">
    <name type="scientific">Okeania hirsuta</name>
    <dbReference type="NCBI Taxonomy" id="1458930"/>
    <lineage>
        <taxon>Bacteria</taxon>
        <taxon>Bacillati</taxon>
        <taxon>Cyanobacteriota</taxon>
        <taxon>Cyanophyceae</taxon>
        <taxon>Oscillatoriophycideae</taxon>
        <taxon>Oscillatoriales</taxon>
        <taxon>Microcoleaceae</taxon>
        <taxon>Okeania</taxon>
    </lineage>
</organism>
<dbReference type="AlphaFoldDB" id="A0A3N6PS32"/>
<accession>A0A3N6PS32</accession>
<dbReference type="EMBL" id="RCBY01000471">
    <property type="protein sequence ID" value="RQH18470.1"/>
    <property type="molecule type" value="Genomic_DNA"/>
</dbReference>
<name>A0A3N6PS32_9CYAN</name>
<evidence type="ECO:0000313" key="2">
    <source>
        <dbReference type="Proteomes" id="UP000269154"/>
    </source>
</evidence>
<gene>
    <name evidence="1" type="ORF">D5R40_32940</name>
</gene>
<dbReference type="OrthoDB" id="1522996at2"/>
<dbReference type="Proteomes" id="UP000269154">
    <property type="component" value="Unassembled WGS sequence"/>
</dbReference>
<comment type="caution">
    <text evidence="1">The sequence shown here is derived from an EMBL/GenBank/DDBJ whole genome shotgun (WGS) entry which is preliminary data.</text>
</comment>
<proteinExistence type="predicted"/>
<protein>
    <submittedName>
        <fullName evidence="1">Universal stress protein</fullName>
    </submittedName>
</protein>
<dbReference type="Gene3D" id="3.40.50.12370">
    <property type="match status" value="1"/>
</dbReference>
<evidence type="ECO:0000313" key="1">
    <source>
        <dbReference type="EMBL" id="RQH18470.1"/>
    </source>
</evidence>